<dbReference type="Gene3D" id="1.25.40.620">
    <property type="match status" value="1"/>
</dbReference>
<gene>
    <name evidence="2" type="primary">ycf53</name>
    <name evidence="2" type="ORF">Ahnf_120</name>
</gene>
<feature type="domain" description="GUN4-like" evidence="1">
    <location>
        <begin position="93"/>
        <end position="232"/>
    </location>
</feature>
<dbReference type="EMBL" id="KX284715">
    <property type="protein sequence ID" value="AOM65605.1"/>
    <property type="molecule type" value="Genomic_DNA"/>
</dbReference>
<proteinExistence type="predicted"/>
<evidence type="ECO:0000313" key="2">
    <source>
        <dbReference type="EMBL" id="AOM65605.1"/>
    </source>
</evidence>
<organism evidence="2">
    <name type="scientific">Ahnfeltia plicata</name>
    <dbReference type="NCBI Taxonomy" id="28023"/>
    <lineage>
        <taxon>Eukaryota</taxon>
        <taxon>Rhodophyta</taxon>
        <taxon>Florideophyceae</taxon>
        <taxon>Ahnfeltiophycidae</taxon>
        <taxon>Ahnfeltiales</taxon>
        <taxon>Ahnfeltiaceae</taxon>
        <taxon>Ahnfeltia</taxon>
    </lineage>
</organism>
<name>A0A1C9CB60_9FLOR</name>
<dbReference type="Pfam" id="PF05419">
    <property type="entry name" value="GUN4"/>
    <property type="match status" value="1"/>
</dbReference>
<dbReference type="Gene3D" id="1.10.10.1770">
    <property type="entry name" value="Gun4-like"/>
    <property type="match status" value="1"/>
</dbReference>
<accession>A0A1C9CB60</accession>
<sequence>MANKVDSDLDNLKKIAQLQDSISIKKQQNLVKKVILKDKEALLELLITRLIIEKNQPSYIDAIIFEEICTSNELEICRKLEKLFKGGIVDLKSSCGIDYEPLQKLLISKQFQKADQLTQRQLCNLAGLNSDDKRNWLYFTDISILPCEDLNTIDTLWRIYSLGQFGFSIQRKIWLSNNRNWDLLWDKIGWTVKNSACRYPDEFIWDTVAPQGHLPLFNQLRGVQVLSALFEHSVWNQRDIEIK</sequence>
<evidence type="ECO:0000259" key="1">
    <source>
        <dbReference type="Pfam" id="PF05419"/>
    </source>
</evidence>
<reference evidence="2" key="1">
    <citation type="journal article" date="2016" name="BMC Biol.">
        <title>Parallel evolution of highly conserved plastid genome architecture in red seaweeds and seed plants.</title>
        <authorList>
            <person name="Lee J."/>
            <person name="Cho C.H."/>
            <person name="Park S.I."/>
            <person name="Choi J.W."/>
            <person name="Song H.S."/>
            <person name="West J.A."/>
            <person name="Bhattacharya D."/>
            <person name="Yoon H.S."/>
        </authorList>
    </citation>
    <scope>NUCLEOTIDE SEQUENCE</scope>
</reference>
<dbReference type="GO" id="GO:0046906">
    <property type="term" value="F:tetrapyrrole binding"/>
    <property type="evidence" value="ECO:0007669"/>
    <property type="project" value="TreeGrafter"/>
</dbReference>
<geneLocation type="plastid" evidence="2"/>
<dbReference type="InterPro" id="IPR037215">
    <property type="entry name" value="GUN4-like_sf"/>
</dbReference>
<keyword evidence="2" id="KW-0934">Plastid</keyword>
<dbReference type="SUPFAM" id="SSF140869">
    <property type="entry name" value="GUN4-like"/>
    <property type="match status" value="1"/>
</dbReference>
<dbReference type="InterPro" id="IPR008629">
    <property type="entry name" value="GUN4-like"/>
</dbReference>
<dbReference type="RefSeq" id="YP_009293917.1">
    <property type="nucleotide sequence ID" value="NC_031145.1"/>
</dbReference>
<dbReference type="CDD" id="cd16383">
    <property type="entry name" value="GUN4"/>
    <property type="match status" value="1"/>
</dbReference>
<dbReference type="PANTHER" id="PTHR34800">
    <property type="entry name" value="TETRAPYRROLE-BINDING PROTEIN, CHLOROPLASTIC"/>
    <property type="match status" value="1"/>
</dbReference>
<protein>
    <recommendedName>
        <fullName evidence="1">GUN4-like domain-containing protein</fullName>
    </recommendedName>
</protein>
<dbReference type="AlphaFoldDB" id="A0A1C9CB60"/>
<dbReference type="PANTHER" id="PTHR34800:SF1">
    <property type="entry name" value="TETRAPYRROLE-BINDING PROTEIN, CHLOROPLASTIC"/>
    <property type="match status" value="1"/>
</dbReference>
<dbReference type="GeneID" id="29069784"/>